<feature type="compositionally biased region" description="Polar residues" evidence="1">
    <location>
        <begin position="301"/>
        <end position="320"/>
    </location>
</feature>
<feature type="region of interest" description="Disordered" evidence="1">
    <location>
        <begin position="792"/>
        <end position="811"/>
    </location>
</feature>
<evidence type="ECO:0000313" key="3">
    <source>
        <dbReference type="Proteomes" id="UP000187283"/>
    </source>
</evidence>
<feature type="compositionally biased region" description="Low complexity" evidence="1">
    <location>
        <begin position="290"/>
        <end position="299"/>
    </location>
</feature>
<feature type="compositionally biased region" description="Low complexity" evidence="1">
    <location>
        <begin position="83"/>
        <end position="94"/>
    </location>
</feature>
<feature type="region of interest" description="Disordered" evidence="1">
    <location>
        <begin position="1"/>
        <end position="20"/>
    </location>
</feature>
<comment type="caution">
    <text evidence="2">The sequence shown here is derived from an EMBL/GenBank/DDBJ whole genome shotgun (WGS) entry which is preliminary data.</text>
</comment>
<feature type="compositionally biased region" description="Polar residues" evidence="1">
    <location>
        <begin position="689"/>
        <end position="702"/>
    </location>
</feature>
<protein>
    <submittedName>
        <fullName evidence="2">Uncharacterized protein</fullName>
    </submittedName>
</protein>
<evidence type="ECO:0000313" key="2">
    <source>
        <dbReference type="EMBL" id="OMJ26474.1"/>
    </source>
</evidence>
<proteinExistence type="predicted"/>
<dbReference type="OrthoDB" id="5567702at2759"/>
<evidence type="ECO:0000256" key="1">
    <source>
        <dbReference type="SAM" id="MobiDB-lite"/>
    </source>
</evidence>
<feature type="compositionally biased region" description="Low complexity" evidence="1">
    <location>
        <begin position="64"/>
        <end position="76"/>
    </location>
</feature>
<reference evidence="2 3" key="1">
    <citation type="submission" date="2017-01" db="EMBL/GenBank/DDBJ databases">
        <authorList>
            <person name="Mah S.A."/>
            <person name="Swanson W.J."/>
            <person name="Moy G.W."/>
            <person name="Vacquier V.D."/>
        </authorList>
    </citation>
    <scope>NUCLEOTIDE SEQUENCE [LARGE SCALE GENOMIC DNA]</scope>
    <source>
        <strain evidence="2 3">GSMNP</strain>
    </source>
</reference>
<dbReference type="Proteomes" id="UP000187283">
    <property type="component" value="Unassembled WGS sequence"/>
</dbReference>
<name>A0A1R1YHX3_9FUNG</name>
<feature type="region of interest" description="Disordered" evidence="1">
    <location>
        <begin position="56"/>
        <end position="102"/>
    </location>
</feature>
<dbReference type="EMBL" id="LSSN01000017">
    <property type="protein sequence ID" value="OMJ26474.1"/>
    <property type="molecule type" value="Genomic_DNA"/>
</dbReference>
<feature type="region of interest" description="Disordered" evidence="1">
    <location>
        <begin position="685"/>
        <end position="705"/>
    </location>
</feature>
<organism evidence="2 3">
    <name type="scientific">Smittium culicis</name>
    <dbReference type="NCBI Taxonomy" id="133412"/>
    <lineage>
        <taxon>Eukaryota</taxon>
        <taxon>Fungi</taxon>
        <taxon>Fungi incertae sedis</taxon>
        <taxon>Zoopagomycota</taxon>
        <taxon>Kickxellomycotina</taxon>
        <taxon>Harpellomycetes</taxon>
        <taxon>Harpellales</taxon>
        <taxon>Legeriomycetaceae</taxon>
        <taxon>Smittium</taxon>
    </lineage>
</organism>
<gene>
    <name evidence="2" type="ORF">AYI70_g139</name>
</gene>
<sequence>MSMDPIEKIGSPDSFSPSFNQLSPKNIDLSFDEISFKKINIMKSVPKMRPASFDYKGEKKKLQSTSLSNSPLNSNLAERRSTSRYSESSFTNSNLRTKAKKPPSDRYRIDLLSLIPNAKPISKRYSADSYLPKMIQPNFSNLIDSKKSSNLKFSSPQIGFNSNSKDLQIETSVLVPLQPSFSPIPSDELLNYFPIPGLITLSTSSPASSISNTPSRITNLQNNESISQRHAFKYDDYQHFQTSSMPQINFSAKDISTISKSPLNDKRIESSRKSVEKSLDRLYSLNNSSFPVSSSGRNSDNNEYSPTKQRSISFTSNSRHTLPGSGLVSEMVKKFQNGHKYQEYNNQSSKAPSCPPFRKNSLRSGYLNLKKVDEIKKMFLIEDPNLSRTSLEISNGIGNASNETISNKFTSLDPINSPNNNISHDSDYEDISNNPEEFLSHISTATHVENIADLSSFSLKKFDSQFSPAKSVTNLTSNSNIDCENNEKSKSPSSLNLIDRNVKRSQSWASENSARNINKITNLRSISNNTFIVGDKAHKSSFINFADYDKDEIHSENDDTSSQEMTVVKKVMGFMERSQFNEQSTEPHLKFINKELDHDVTMALENIDKNKFRNQDYVPRASIVADQLIQIQDKLDILDKDNEIIQNQRVNMAPKKEMELFISQIAGKLSSINEMDSSSIPIVKPAFDPSTTEEGTPESDTIPSKKEYSESLKNFSLKSKQFLVKYKKSFFSSRPSRLAKSKSCDELDNINDARNSSSSIKSIKKKYINPIDESLDNGTALDAKPIKTLKHSKSITRISTPPPKSDSVSRNKTNSISIYHDDTTDTDEAANLRPKNKRKHVYQRQRAIHPLVKTINSIDFCLGKLNSNVDKFNDQRVALRKSPGVRK</sequence>
<keyword evidence="3" id="KW-1185">Reference proteome</keyword>
<accession>A0A1R1YHX3</accession>
<dbReference type="AlphaFoldDB" id="A0A1R1YHX3"/>
<feature type="region of interest" description="Disordered" evidence="1">
    <location>
        <begin position="290"/>
        <end position="320"/>
    </location>
</feature>